<evidence type="ECO:0000313" key="2">
    <source>
        <dbReference type="Proteomes" id="UP000093510"/>
    </source>
</evidence>
<name>A0A1B9E7J4_9FLAO</name>
<dbReference type="Proteomes" id="UP000093510">
    <property type="component" value="Unassembled WGS sequence"/>
</dbReference>
<keyword evidence="2" id="KW-1185">Reference proteome</keyword>
<proteinExistence type="predicted"/>
<evidence type="ECO:0000313" key="1">
    <source>
        <dbReference type="EMBL" id="OCB77871.1"/>
    </source>
</evidence>
<accession>A0A1B9E7J4</accession>
<gene>
    <name evidence="1" type="ORF">LPBF_02650</name>
</gene>
<dbReference type="AlphaFoldDB" id="A0A1B9E7J4"/>
<organism evidence="1 2">
    <name type="scientific">Flavobacterium crassostreae</name>
    <dbReference type="NCBI Taxonomy" id="1763534"/>
    <lineage>
        <taxon>Bacteria</taxon>
        <taxon>Pseudomonadati</taxon>
        <taxon>Bacteroidota</taxon>
        <taxon>Flavobacteriia</taxon>
        <taxon>Flavobacteriales</taxon>
        <taxon>Flavobacteriaceae</taxon>
        <taxon>Flavobacterium</taxon>
    </lineage>
</organism>
<protein>
    <submittedName>
        <fullName evidence="1">Uncharacterized protein</fullName>
    </submittedName>
</protein>
<dbReference type="EMBL" id="LVEP01000013">
    <property type="protein sequence ID" value="OCB77871.1"/>
    <property type="molecule type" value="Genomic_DNA"/>
</dbReference>
<reference evidence="1 2" key="1">
    <citation type="submission" date="2016-03" db="EMBL/GenBank/DDBJ databases">
        <authorList>
            <person name="Ploux O."/>
        </authorList>
    </citation>
    <scope>NUCLEOTIDE SEQUENCE [LARGE SCALE GENOMIC DNA]</scope>
    <source>
        <strain evidence="1 2">LPB0076</strain>
    </source>
</reference>
<comment type="caution">
    <text evidence="1">The sequence shown here is derived from an EMBL/GenBank/DDBJ whole genome shotgun (WGS) entry which is preliminary data.</text>
</comment>
<sequence length="71" mass="8530">MFYFKSRPHWVILYSFNNKTQTKSLETFSYKTANLLAILVLESTLNFYKSKIIETKGSIFTFVWFIKIYKT</sequence>